<dbReference type="InterPro" id="IPR036420">
    <property type="entry name" value="BRCT_dom_sf"/>
</dbReference>
<keyword evidence="9 12" id="KW-0234">DNA repair</keyword>
<dbReference type="InterPro" id="IPR013840">
    <property type="entry name" value="DNAligase_N"/>
</dbReference>
<dbReference type="NCBIfam" id="NF005932">
    <property type="entry name" value="PRK07956.1"/>
    <property type="match status" value="1"/>
</dbReference>
<evidence type="ECO:0000313" key="15">
    <source>
        <dbReference type="Proteomes" id="UP000199820"/>
    </source>
</evidence>
<feature type="binding site" evidence="12">
    <location>
        <position position="130"/>
    </location>
    <ligand>
        <name>NAD(+)</name>
        <dbReference type="ChEBI" id="CHEBI:57540"/>
    </ligand>
</feature>
<dbReference type="STRING" id="1526.SAMN02910262_02433"/>
<feature type="binding site" evidence="12">
    <location>
        <begin position="85"/>
        <end position="86"/>
    </location>
    <ligand>
        <name>NAD(+)</name>
        <dbReference type="ChEBI" id="CHEBI:57540"/>
    </ligand>
</feature>
<reference evidence="14 15" key="1">
    <citation type="submission" date="2016-10" db="EMBL/GenBank/DDBJ databases">
        <authorList>
            <person name="de Groot N.N."/>
        </authorList>
    </citation>
    <scope>NUCLEOTIDE SEQUENCE [LARGE SCALE GENOMIC DNA]</scope>
    <source>
        <strain evidence="14 15">KH1P1</strain>
    </source>
</reference>
<comment type="catalytic activity">
    <reaction evidence="11 12">
        <text>NAD(+) + (deoxyribonucleotide)n-3'-hydroxyl + 5'-phospho-(deoxyribonucleotide)m = (deoxyribonucleotide)n+m + AMP + beta-nicotinamide D-nucleotide.</text>
        <dbReference type="EC" id="6.5.1.2"/>
    </reaction>
</comment>
<feature type="domain" description="BRCT" evidence="13">
    <location>
        <begin position="579"/>
        <end position="662"/>
    </location>
</feature>
<dbReference type="Gene3D" id="2.40.50.140">
    <property type="entry name" value="Nucleic acid-binding proteins"/>
    <property type="match status" value="1"/>
</dbReference>
<dbReference type="SUPFAM" id="SSF50249">
    <property type="entry name" value="Nucleic acid-binding proteins"/>
    <property type="match status" value="1"/>
</dbReference>
<keyword evidence="10 12" id="KW-0464">Manganese</keyword>
<evidence type="ECO:0000256" key="5">
    <source>
        <dbReference type="ARBA" id="ARBA00022763"/>
    </source>
</evidence>
<dbReference type="Pfam" id="PF00533">
    <property type="entry name" value="BRCT"/>
    <property type="match status" value="1"/>
</dbReference>
<dbReference type="Pfam" id="PF01653">
    <property type="entry name" value="DNA_ligase_aden"/>
    <property type="match status" value="1"/>
</dbReference>
<keyword evidence="8 12" id="KW-0520">NAD</keyword>
<feature type="active site" description="N6-AMP-lysine intermediate" evidence="12">
    <location>
        <position position="109"/>
    </location>
</feature>
<evidence type="ECO:0000256" key="9">
    <source>
        <dbReference type="ARBA" id="ARBA00023204"/>
    </source>
</evidence>
<dbReference type="InterPro" id="IPR013839">
    <property type="entry name" value="DNAligase_adenylation"/>
</dbReference>
<dbReference type="NCBIfam" id="TIGR00575">
    <property type="entry name" value="dnlj"/>
    <property type="match status" value="1"/>
</dbReference>
<accession>A0A1I0H1C1</accession>
<keyword evidence="15" id="KW-1185">Reference proteome</keyword>
<sequence length="662" mass="73734">MADAERIEETKRIRELIRILNEAGKAYYADGNEIMTNFEYDKLYDELTELEQKTGIVFANSPTQNVGYEVVSELPKVRHEKPMLSLAKTKDVAELAAFAGEHRALLSWKMDGLTVVLTYEDGRLSRAVTRGNGEIGELITGNAKTFVNVPLTIPYRGQLILRGEAVILYSDFEKINAAIGDADARYKNPRNLCSGSVRQQDSRITAQRSVRFYAFSLVKAEDVDFANSRERQFEWLKDQGFEVVHYEAVTGETVPETVRKYAEMVETNDVPSDGLVLLYDDIAYGDSLGRTAKAPRNAIAFKWKDETEETKIRYIEWSPSRTGLINPVAVFDPVQLEGTTVSRASVHNISIMEELELGEGDTVTVFKANMIIPQIAENKTRSGVKNIPEKCPVCGGKTEIRQDGTASTLWCTNSECPAKKIKSFSLFVSRDALNIGGLSEATLEKLIAAGCIHEYRDMFRLKNHRDEIIQMEGFGEKSYENLEAAVNTARHTQLYRVVYGLGVAGIGLANAKMLCRHFGDDFHAMRTASKERLMEVDGIGEVLADAWTVYFADEEHNRKIDELLSELTIESEAAPGDDVNPEALAGETVVITGSLEHFSNRKLLQEEIEKRGGKVTGSVTGKTTILVNNDTASTSSKNKKAKELGIPILSEEEFMERMGMQV</sequence>
<dbReference type="EMBL" id="FOIL01000042">
    <property type="protein sequence ID" value="SET77338.1"/>
    <property type="molecule type" value="Genomic_DNA"/>
</dbReference>
<dbReference type="RefSeq" id="WP_074650064.1">
    <property type="nucleotide sequence ID" value="NZ_FOIL01000042.1"/>
</dbReference>
<evidence type="ECO:0000256" key="11">
    <source>
        <dbReference type="ARBA" id="ARBA00034005"/>
    </source>
</evidence>
<dbReference type="InterPro" id="IPR010994">
    <property type="entry name" value="RuvA_2-like"/>
</dbReference>
<dbReference type="SUPFAM" id="SSF56091">
    <property type="entry name" value="DNA ligase/mRNA capping enzyme, catalytic domain"/>
    <property type="match status" value="1"/>
</dbReference>
<dbReference type="AlphaFoldDB" id="A0A1I0H1C1"/>
<dbReference type="Proteomes" id="UP000199820">
    <property type="component" value="Unassembled WGS sequence"/>
</dbReference>
<dbReference type="SMART" id="SM00278">
    <property type="entry name" value="HhH1"/>
    <property type="match status" value="3"/>
</dbReference>
<dbReference type="GO" id="GO:0003911">
    <property type="term" value="F:DNA ligase (NAD+) activity"/>
    <property type="evidence" value="ECO:0007669"/>
    <property type="project" value="UniProtKB-UniRule"/>
</dbReference>
<feature type="binding site" evidence="12">
    <location>
        <position position="416"/>
    </location>
    <ligand>
        <name>Zn(2+)</name>
        <dbReference type="ChEBI" id="CHEBI:29105"/>
    </ligand>
</feature>
<dbReference type="Pfam" id="PF03120">
    <property type="entry name" value="OB_DNA_ligase"/>
    <property type="match status" value="1"/>
</dbReference>
<evidence type="ECO:0000313" key="14">
    <source>
        <dbReference type="EMBL" id="SET77338.1"/>
    </source>
</evidence>
<keyword evidence="6 12" id="KW-0862">Zinc</keyword>
<evidence type="ECO:0000256" key="2">
    <source>
        <dbReference type="ARBA" id="ARBA00022598"/>
    </source>
</evidence>
<dbReference type="GO" id="GO:0006260">
    <property type="term" value="P:DNA replication"/>
    <property type="evidence" value="ECO:0007669"/>
    <property type="project" value="UniProtKB-KW"/>
</dbReference>
<keyword evidence="5 12" id="KW-0227">DNA damage</keyword>
<feature type="binding site" evidence="12">
    <location>
        <position position="394"/>
    </location>
    <ligand>
        <name>Zn(2+)</name>
        <dbReference type="ChEBI" id="CHEBI:29105"/>
    </ligand>
</feature>
<protein>
    <recommendedName>
        <fullName evidence="12">DNA ligase</fullName>
        <ecNumber evidence="12">6.5.1.2</ecNumber>
    </recommendedName>
    <alternativeName>
        <fullName evidence="12">Polydeoxyribonucleotide synthase [NAD(+)]</fullName>
    </alternativeName>
</protein>
<dbReference type="HAMAP" id="MF_01588">
    <property type="entry name" value="DNA_ligase_A"/>
    <property type="match status" value="1"/>
</dbReference>
<dbReference type="InterPro" id="IPR004150">
    <property type="entry name" value="NAD_DNA_ligase_OB"/>
</dbReference>
<evidence type="ECO:0000256" key="12">
    <source>
        <dbReference type="HAMAP-Rule" id="MF_01588"/>
    </source>
</evidence>
<evidence type="ECO:0000259" key="13">
    <source>
        <dbReference type="PROSITE" id="PS50172"/>
    </source>
</evidence>
<dbReference type="GO" id="GO:0003677">
    <property type="term" value="F:DNA binding"/>
    <property type="evidence" value="ECO:0007669"/>
    <property type="project" value="InterPro"/>
</dbReference>
<dbReference type="InterPro" id="IPR041663">
    <property type="entry name" value="DisA/LigA_HHH"/>
</dbReference>
<comment type="caution">
    <text evidence="12">Lacks conserved residue(s) required for the propagation of feature annotation.</text>
</comment>
<keyword evidence="4 12" id="KW-0479">Metal-binding</keyword>
<dbReference type="SUPFAM" id="SSF52113">
    <property type="entry name" value="BRCT domain"/>
    <property type="match status" value="1"/>
</dbReference>
<comment type="similarity">
    <text evidence="12">Belongs to the NAD-dependent DNA ligase family. LigA subfamily.</text>
</comment>
<dbReference type="InterPro" id="IPR001679">
    <property type="entry name" value="DNA_ligase"/>
</dbReference>
<feature type="binding site" evidence="12">
    <location>
        <position position="411"/>
    </location>
    <ligand>
        <name>Zn(2+)</name>
        <dbReference type="ChEBI" id="CHEBI:29105"/>
    </ligand>
</feature>
<dbReference type="CDD" id="cd17748">
    <property type="entry name" value="BRCT_DNA_ligase_like"/>
    <property type="match status" value="1"/>
</dbReference>
<dbReference type="EC" id="6.5.1.2" evidence="12"/>
<gene>
    <name evidence="12" type="primary">ligA</name>
    <name evidence="14" type="ORF">SAMN04487771_10422</name>
</gene>
<dbReference type="eggNOG" id="COG0272">
    <property type="taxonomic scope" value="Bacteria"/>
</dbReference>
<dbReference type="GO" id="GO:0006281">
    <property type="term" value="P:DNA repair"/>
    <property type="evidence" value="ECO:0007669"/>
    <property type="project" value="UniProtKB-KW"/>
</dbReference>
<feature type="binding site" evidence="12">
    <location>
        <position position="302"/>
    </location>
    <ligand>
        <name>NAD(+)</name>
        <dbReference type="ChEBI" id="CHEBI:57540"/>
    </ligand>
</feature>
<evidence type="ECO:0000256" key="1">
    <source>
        <dbReference type="ARBA" id="ARBA00004067"/>
    </source>
</evidence>
<dbReference type="PIRSF" id="PIRSF001604">
    <property type="entry name" value="LigA"/>
    <property type="match status" value="1"/>
</dbReference>
<dbReference type="Gene3D" id="3.40.50.10190">
    <property type="entry name" value="BRCT domain"/>
    <property type="match status" value="1"/>
</dbReference>
<organism evidence="14 15">
    <name type="scientific">[Clostridium] aminophilum</name>
    <dbReference type="NCBI Taxonomy" id="1526"/>
    <lineage>
        <taxon>Bacteria</taxon>
        <taxon>Bacillati</taxon>
        <taxon>Bacillota</taxon>
        <taxon>Clostridia</taxon>
        <taxon>Lachnospirales</taxon>
        <taxon>Lachnospiraceae</taxon>
    </lineage>
</organism>
<name>A0A1I0H1C1_9FIRM</name>
<dbReference type="Gene3D" id="1.10.150.20">
    <property type="entry name" value="5' to 3' exonuclease, C-terminal subdomain"/>
    <property type="match status" value="2"/>
</dbReference>
<dbReference type="InterPro" id="IPR001357">
    <property type="entry name" value="BRCT_dom"/>
</dbReference>
<evidence type="ECO:0000256" key="8">
    <source>
        <dbReference type="ARBA" id="ARBA00023027"/>
    </source>
</evidence>
<feature type="binding site" evidence="12">
    <location>
        <position position="164"/>
    </location>
    <ligand>
        <name>NAD(+)</name>
        <dbReference type="ChEBI" id="CHEBI:57540"/>
    </ligand>
</feature>
<evidence type="ECO:0000256" key="7">
    <source>
        <dbReference type="ARBA" id="ARBA00022842"/>
    </source>
</evidence>
<dbReference type="SUPFAM" id="SSF47781">
    <property type="entry name" value="RuvA domain 2-like"/>
    <property type="match status" value="1"/>
</dbReference>
<dbReference type="SMART" id="SM00292">
    <property type="entry name" value="BRCT"/>
    <property type="match status" value="1"/>
</dbReference>
<evidence type="ECO:0000256" key="3">
    <source>
        <dbReference type="ARBA" id="ARBA00022705"/>
    </source>
</evidence>
<keyword evidence="3 12" id="KW-0235">DNA replication</keyword>
<dbReference type="Gene3D" id="1.10.287.610">
    <property type="entry name" value="Helix hairpin bin"/>
    <property type="match status" value="1"/>
</dbReference>
<feature type="binding site" evidence="12">
    <location>
        <position position="391"/>
    </location>
    <ligand>
        <name>Zn(2+)</name>
        <dbReference type="ChEBI" id="CHEBI:29105"/>
    </ligand>
</feature>
<proteinExistence type="inferred from homology"/>
<dbReference type="Gene3D" id="3.30.470.30">
    <property type="entry name" value="DNA ligase/mRNA capping enzyme"/>
    <property type="match status" value="1"/>
</dbReference>
<dbReference type="InterPro" id="IPR003583">
    <property type="entry name" value="Hlx-hairpin-Hlx_DNA-bd_motif"/>
</dbReference>
<evidence type="ECO:0000256" key="6">
    <source>
        <dbReference type="ARBA" id="ARBA00022833"/>
    </source>
</evidence>
<dbReference type="SMART" id="SM00532">
    <property type="entry name" value="LIGANc"/>
    <property type="match status" value="1"/>
</dbReference>
<keyword evidence="2 12" id="KW-0436">Ligase</keyword>
<evidence type="ECO:0000256" key="10">
    <source>
        <dbReference type="ARBA" id="ARBA00023211"/>
    </source>
</evidence>
<dbReference type="GO" id="GO:0046872">
    <property type="term" value="F:metal ion binding"/>
    <property type="evidence" value="ECO:0007669"/>
    <property type="project" value="UniProtKB-KW"/>
</dbReference>
<dbReference type="OrthoDB" id="9759736at2"/>
<dbReference type="Pfam" id="PF12826">
    <property type="entry name" value="HHH_2"/>
    <property type="match status" value="1"/>
</dbReference>
<dbReference type="InterPro" id="IPR012340">
    <property type="entry name" value="NA-bd_OB-fold"/>
</dbReference>
<comment type="cofactor">
    <cofactor evidence="12">
        <name>Mg(2+)</name>
        <dbReference type="ChEBI" id="CHEBI:18420"/>
    </cofactor>
    <cofactor evidence="12">
        <name>Mn(2+)</name>
        <dbReference type="ChEBI" id="CHEBI:29035"/>
    </cofactor>
</comment>
<keyword evidence="7 12" id="KW-0460">Magnesium</keyword>
<evidence type="ECO:0000256" key="4">
    <source>
        <dbReference type="ARBA" id="ARBA00022723"/>
    </source>
</evidence>
<dbReference type="PROSITE" id="PS50172">
    <property type="entry name" value="BRCT"/>
    <property type="match status" value="1"/>
</dbReference>
<comment type="function">
    <text evidence="1 12">DNA ligase that catalyzes the formation of phosphodiester linkages between 5'-phosphoryl and 3'-hydroxyl groups in double-stranded DNA using NAD as a coenzyme and as the energy source for the reaction. It is essential for DNA replication and repair of damaged DNA.</text>
</comment>